<evidence type="ECO:0000256" key="1">
    <source>
        <dbReference type="ARBA" id="ARBA00022527"/>
    </source>
</evidence>
<dbReference type="InterPro" id="IPR051175">
    <property type="entry name" value="CLK_kinases"/>
</dbReference>
<keyword evidence="2" id="KW-0808">Transferase</keyword>
<reference evidence="7 8" key="1">
    <citation type="submission" date="2021-08" db="EMBL/GenBank/DDBJ databases">
        <title>Draft Genome Sequence of Phanerochaete sordida strain YK-624.</title>
        <authorList>
            <person name="Mori T."/>
            <person name="Dohra H."/>
            <person name="Suzuki T."/>
            <person name="Kawagishi H."/>
            <person name="Hirai H."/>
        </authorList>
    </citation>
    <scope>NUCLEOTIDE SEQUENCE [LARGE SCALE GENOMIC DNA]</scope>
    <source>
        <strain evidence="7 8">YK-624</strain>
    </source>
</reference>
<feature type="domain" description="Protein kinase" evidence="6">
    <location>
        <begin position="1"/>
        <end position="190"/>
    </location>
</feature>
<sequence length="192" mass="21500">MVSRTQSMCIGVRGPPGDANLFESWAGVDVKLADLGMGASCDWSCWAGKTGEYHTDLPSSSALRAPEACIGAGWGKPADIWSVACLAYELSMGVSLIRVNCDAYAVPFYQAFHFGNLPMNMLQRGQHSSHFYNEDGSLKMEFERRVSVEEMVRRRPPLHADLFIDFLKCAFALDPDQRPTTRELLEHEWLQH</sequence>
<keyword evidence="1" id="KW-0723">Serine/threonine-protein kinase</keyword>
<dbReference type="GO" id="GO:0004674">
    <property type="term" value="F:protein serine/threonine kinase activity"/>
    <property type="evidence" value="ECO:0007669"/>
    <property type="project" value="UniProtKB-KW"/>
</dbReference>
<accession>A0A9P3G8D4</accession>
<dbReference type="AlphaFoldDB" id="A0A9P3G8D4"/>
<evidence type="ECO:0000256" key="2">
    <source>
        <dbReference type="ARBA" id="ARBA00022679"/>
    </source>
</evidence>
<evidence type="ECO:0000256" key="5">
    <source>
        <dbReference type="ARBA" id="ARBA00022840"/>
    </source>
</evidence>
<evidence type="ECO:0000256" key="4">
    <source>
        <dbReference type="ARBA" id="ARBA00022777"/>
    </source>
</evidence>
<dbReference type="EMBL" id="BPQB01000013">
    <property type="protein sequence ID" value="GJE89699.1"/>
    <property type="molecule type" value="Genomic_DNA"/>
</dbReference>
<dbReference type="InterPro" id="IPR011009">
    <property type="entry name" value="Kinase-like_dom_sf"/>
</dbReference>
<gene>
    <name evidence="7" type="ORF">PsYK624_058050</name>
</gene>
<dbReference type="PANTHER" id="PTHR45646">
    <property type="entry name" value="SERINE/THREONINE-PROTEIN KINASE DOA-RELATED"/>
    <property type="match status" value="1"/>
</dbReference>
<dbReference type="OrthoDB" id="5979581at2759"/>
<protein>
    <recommendedName>
        <fullName evidence="6">Protein kinase domain-containing protein</fullName>
    </recommendedName>
</protein>
<name>A0A9P3G8D4_9APHY</name>
<evidence type="ECO:0000313" key="8">
    <source>
        <dbReference type="Proteomes" id="UP000703269"/>
    </source>
</evidence>
<organism evidence="7 8">
    <name type="scientific">Phanerochaete sordida</name>
    <dbReference type="NCBI Taxonomy" id="48140"/>
    <lineage>
        <taxon>Eukaryota</taxon>
        <taxon>Fungi</taxon>
        <taxon>Dikarya</taxon>
        <taxon>Basidiomycota</taxon>
        <taxon>Agaricomycotina</taxon>
        <taxon>Agaricomycetes</taxon>
        <taxon>Polyporales</taxon>
        <taxon>Phanerochaetaceae</taxon>
        <taxon>Phanerochaete</taxon>
    </lineage>
</organism>
<keyword evidence="3" id="KW-0547">Nucleotide-binding</keyword>
<dbReference type="SUPFAM" id="SSF56112">
    <property type="entry name" value="Protein kinase-like (PK-like)"/>
    <property type="match status" value="1"/>
</dbReference>
<comment type="caution">
    <text evidence="7">The sequence shown here is derived from an EMBL/GenBank/DDBJ whole genome shotgun (WGS) entry which is preliminary data.</text>
</comment>
<keyword evidence="4" id="KW-0418">Kinase</keyword>
<evidence type="ECO:0000313" key="7">
    <source>
        <dbReference type="EMBL" id="GJE89699.1"/>
    </source>
</evidence>
<evidence type="ECO:0000259" key="6">
    <source>
        <dbReference type="PROSITE" id="PS50011"/>
    </source>
</evidence>
<dbReference type="Proteomes" id="UP000703269">
    <property type="component" value="Unassembled WGS sequence"/>
</dbReference>
<proteinExistence type="predicted"/>
<dbReference type="GO" id="GO:0005524">
    <property type="term" value="F:ATP binding"/>
    <property type="evidence" value="ECO:0007669"/>
    <property type="project" value="UniProtKB-KW"/>
</dbReference>
<dbReference type="PROSITE" id="PS50011">
    <property type="entry name" value="PROTEIN_KINASE_DOM"/>
    <property type="match status" value="1"/>
</dbReference>
<keyword evidence="8" id="KW-1185">Reference proteome</keyword>
<dbReference type="Pfam" id="PF00069">
    <property type="entry name" value="Pkinase"/>
    <property type="match status" value="1"/>
</dbReference>
<dbReference type="Gene3D" id="1.10.510.10">
    <property type="entry name" value="Transferase(Phosphotransferase) domain 1"/>
    <property type="match status" value="1"/>
</dbReference>
<dbReference type="InterPro" id="IPR000719">
    <property type="entry name" value="Prot_kinase_dom"/>
</dbReference>
<evidence type="ECO:0000256" key="3">
    <source>
        <dbReference type="ARBA" id="ARBA00022741"/>
    </source>
</evidence>
<keyword evidence="5" id="KW-0067">ATP-binding</keyword>